<dbReference type="Gene3D" id="1.25.40.10">
    <property type="entry name" value="Tetratricopeptide repeat domain"/>
    <property type="match status" value="1"/>
</dbReference>
<proteinExistence type="predicted"/>
<reference evidence="1 2" key="1">
    <citation type="journal article" date="2018" name="Aquat. Microb. Ecol.">
        <title>Gammaproteobacterial methanotrophs dominate.</title>
        <authorList>
            <person name="Rissanen A.J."/>
            <person name="Saarenheimo J."/>
            <person name="Tiirola M."/>
            <person name="Peura S."/>
            <person name="Aalto S.L."/>
            <person name="Karvinen A."/>
            <person name="Nykanen H."/>
        </authorList>
    </citation>
    <scope>NUCLEOTIDE SEQUENCE [LARGE SCALE GENOMIC DNA]</scope>
    <source>
        <strain evidence="1">AMbin10</strain>
    </source>
</reference>
<dbReference type="InterPro" id="IPR019734">
    <property type="entry name" value="TPR_rpt"/>
</dbReference>
<sequence length="131" mass="14883">MALAQTLTQRDSGNTQFQRDLSVFHERIGNLQLRLGNTDAALKAYQDRLPIAQTLSQRDPGNTEFQRDLSISYYKLSRVYMAKKEFALARKHLENALTQLKNMQNNGSLATDDEQLIKGGEVELLKLPHAH</sequence>
<dbReference type="InterPro" id="IPR011990">
    <property type="entry name" value="TPR-like_helical_dom_sf"/>
</dbReference>
<comment type="caution">
    <text evidence="1">The sequence shown here is derived from an EMBL/GenBank/DDBJ whole genome shotgun (WGS) entry which is preliminary data.</text>
</comment>
<accession>A0A2W4S128</accession>
<name>A0A2W4S128_9GAMM</name>
<dbReference type="EMBL" id="QJPH01000130">
    <property type="protein sequence ID" value="PZN85218.1"/>
    <property type="molecule type" value="Genomic_DNA"/>
</dbReference>
<organism evidence="1 2">
    <name type="scientific">Candidatus Methylumidiphilus alinenensis</name>
    <dbReference type="NCBI Taxonomy" id="2202197"/>
    <lineage>
        <taxon>Bacteria</taxon>
        <taxon>Pseudomonadati</taxon>
        <taxon>Pseudomonadota</taxon>
        <taxon>Gammaproteobacteria</taxon>
        <taxon>Methylococcales</taxon>
        <taxon>Candidatus Methylumidiphilus</taxon>
    </lineage>
</organism>
<evidence type="ECO:0008006" key="3">
    <source>
        <dbReference type="Google" id="ProtNLM"/>
    </source>
</evidence>
<protein>
    <recommendedName>
        <fullName evidence="3">Tetratricopeptide repeat protein</fullName>
    </recommendedName>
</protein>
<dbReference type="SMART" id="SM00028">
    <property type="entry name" value="TPR"/>
    <property type="match status" value="2"/>
</dbReference>
<dbReference type="SUPFAM" id="SSF48452">
    <property type="entry name" value="TPR-like"/>
    <property type="match status" value="1"/>
</dbReference>
<dbReference type="Proteomes" id="UP000249396">
    <property type="component" value="Unassembled WGS sequence"/>
</dbReference>
<dbReference type="AlphaFoldDB" id="A0A2W4S128"/>
<gene>
    <name evidence="1" type="ORF">DM484_01705</name>
</gene>
<evidence type="ECO:0000313" key="1">
    <source>
        <dbReference type="EMBL" id="PZN85218.1"/>
    </source>
</evidence>
<evidence type="ECO:0000313" key="2">
    <source>
        <dbReference type="Proteomes" id="UP000249396"/>
    </source>
</evidence>